<dbReference type="InterPro" id="IPR032675">
    <property type="entry name" value="LRR_dom_sf"/>
</dbReference>
<dbReference type="Gene3D" id="1.20.1280.50">
    <property type="match status" value="1"/>
</dbReference>
<dbReference type="PANTHER" id="PTHR12904">
    <property type="match status" value="1"/>
</dbReference>
<comment type="caution">
    <text evidence="2">The sequence shown here is derived from an EMBL/GenBank/DDBJ whole genome shotgun (WGS) entry which is preliminary data.</text>
</comment>
<evidence type="ECO:0000259" key="1">
    <source>
        <dbReference type="PROSITE" id="PS50181"/>
    </source>
</evidence>
<dbReference type="SUPFAM" id="SSF52047">
    <property type="entry name" value="RNI-like"/>
    <property type="match status" value="1"/>
</dbReference>
<organism evidence="2 3">
    <name type="scientific">Paraglomus brasilianum</name>
    <dbReference type="NCBI Taxonomy" id="144538"/>
    <lineage>
        <taxon>Eukaryota</taxon>
        <taxon>Fungi</taxon>
        <taxon>Fungi incertae sedis</taxon>
        <taxon>Mucoromycota</taxon>
        <taxon>Glomeromycotina</taxon>
        <taxon>Glomeromycetes</taxon>
        <taxon>Paraglomerales</taxon>
        <taxon>Paraglomeraceae</taxon>
        <taxon>Paraglomus</taxon>
    </lineage>
</organism>
<dbReference type="Gene3D" id="3.80.10.10">
    <property type="entry name" value="Ribonuclease Inhibitor"/>
    <property type="match status" value="1"/>
</dbReference>
<dbReference type="Pfam" id="PF00646">
    <property type="entry name" value="F-box"/>
    <property type="match status" value="1"/>
</dbReference>
<evidence type="ECO:0000313" key="3">
    <source>
        <dbReference type="Proteomes" id="UP000789739"/>
    </source>
</evidence>
<dbReference type="SUPFAM" id="SSF81383">
    <property type="entry name" value="F-box domain"/>
    <property type="match status" value="1"/>
</dbReference>
<dbReference type="PROSITE" id="PS50181">
    <property type="entry name" value="FBOX"/>
    <property type="match status" value="1"/>
</dbReference>
<dbReference type="AlphaFoldDB" id="A0A9N9CJM8"/>
<dbReference type="SMART" id="SM00256">
    <property type="entry name" value="FBOX"/>
    <property type="match status" value="1"/>
</dbReference>
<dbReference type="Proteomes" id="UP000789739">
    <property type="component" value="Unassembled WGS sequence"/>
</dbReference>
<keyword evidence="3" id="KW-1185">Reference proteome</keyword>
<dbReference type="InterPro" id="IPR001810">
    <property type="entry name" value="F-box_dom"/>
</dbReference>
<proteinExistence type="predicted"/>
<accession>A0A9N9CJM8</accession>
<dbReference type="InterPro" id="IPR051341">
    <property type="entry name" value="Zyg-11_UBL_adapter"/>
</dbReference>
<sequence length="492" mass="56814">MITFDNLPTEILILIFSHVSPAYKCRLCLCCRRLKDIIYLTSGYWNDLNLSPFWKRLKNEHLISLLRTRWRLGPPSHRQSTGRKLDLSGCYHIQSHVLEIISKEYFPIDELHLNRTPRYETWINDPWLIDQYYTDNPAFNTSGRLTYWNVPSSRFNRANRVMRSNTTLQIGVKAVELALPQTSRTLRSLSLAGLQFHQNAKAAMAISSCTQLTELDLSGTDMNIPALRYVLASLKKLESLKLLDVLLDPFTMIIIEQLTSLRLLHVSASDITTAGIDPVARIVRKLHKLEDFRLNQIIGKLDLVIDGLRTRTSLKHLELSPKTYRGYTGETVGMADIKLSNMALSCLATHHLNLVTLRIINASQITARGLDNLLCALRHLEVLELRRCETLWLDPLRKLTPEYCPLLRILVLNGIDIYDYSQWTDGDRLFEYLEVLDIMDTPGFNTQVMNRLLDKSKKLKKLRFYGTTVDEKQIPMNKLISCVNKWWDVKFK</sequence>
<protein>
    <submittedName>
        <fullName evidence="2">10674_t:CDS:1</fullName>
    </submittedName>
</protein>
<reference evidence="2" key="1">
    <citation type="submission" date="2021-06" db="EMBL/GenBank/DDBJ databases">
        <authorList>
            <person name="Kallberg Y."/>
            <person name="Tangrot J."/>
            <person name="Rosling A."/>
        </authorList>
    </citation>
    <scope>NUCLEOTIDE SEQUENCE</scope>
    <source>
        <strain evidence="2">BR232B</strain>
    </source>
</reference>
<dbReference type="PANTHER" id="PTHR12904:SF23">
    <property type="entry name" value="PROTEIN ZER-1 HOMOLOG"/>
    <property type="match status" value="1"/>
</dbReference>
<feature type="domain" description="F-box" evidence="1">
    <location>
        <begin position="1"/>
        <end position="48"/>
    </location>
</feature>
<gene>
    <name evidence="2" type="ORF">PBRASI_LOCUS7811</name>
</gene>
<dbReference type="OrthoDB" id="3219396at2759"/>
<name>A0A9N9CJM8_9GLOM</name>
<dbReference type="InterPro" id="IPR036047">
    <property type="entry name" value="F-box-like_dom_sf"/>
</dbReference>
<dbReference type="EMBL" id="CAJVPI010001269">
    <property type="protein sequence ID" value="CAG8604190.1"/>
    <property type="molecule type" value="Genomic_DNA"/>
</dbReference>
<evidence type="ECO:0000313" key="2">
    <source>
        <dbReference type="EMBL" id="CAG8604190.1"/>
    </source>
</evidence>